<protein>
    <submittedName>
        <fullName evidence="5">SDR family oxidoreductase</fullName>
        <ecNumber evidence="5">1.1.1.-</ecNumber>
    </submittedName>
</protein>
<dbReference type="CDD" id="cd08953">
    <property type="entry name" value="KR_2_SDR_x"/>
    <property type="match status" value="1"/>
</dbReference>
<dbReference type="KEGG" id="mflg:ABS361_09790"/>
<dbReference type="EC" id="1.1.1.-" evidence="5"/>
<keyword evidence="5" id="KW-0560">Oxidoreductase</keyword>
<dbReference type="SUPFAM" id="SSF51735">
    <property type="entry name" value="NAD(P)-binding Rossmann-fold domains"/>
    <property type="match status" value="2"/>
</dbReference>
<dbReference type="GO" id="GO:0006633">
    <property type="term" value="P:fatty acid biosynthetic process"/>
    <property type="evidence" value="ECO:0007669"/>
    <property type="project" value="TreeGrafter"/>
</dbReference>
<dbReference type="GO" id="GO:0005886">
    <property type="term" value="C:plasma membrane"/>
    <property type="evidence" value="ECO:0007669"/>
    <property type="project" value="TreeGrafter"/>
</dbReference>
<dbReference type="GO" id="GO:0016491">
    <property type="term" value="F:oxidoreductase activity"/>
    <property type="evidence" value="ECO:0007669"/>
    <property type="project" value="UniProtKB-KW"/>
</dbReference>
<dbReference type="GO" id="GO:0005737">
    <property type="term" value="C:cytoplasm"/>
    <property type="evidence" value="ECO:0007669"/>
    <property type="project" value="TreeGrafter"/>
</dbReference>
<reference evidence="5" key="1">
    <citation type="submission" date="2024-06" db="EMBL/GenBank/DDBJ databases">
        <title>Methylostella associata gen. nov., sp. nov., a novel Ancalomicrobiaceae-affiliated facultatively methylotrophic bacteria that feed on methanotrophs of the genus Methylococcus.</title>
        <authorList>
            <person name="Saltykova V."/>
            <person name="Danilova O.V."/>
            <person name="Oshkin I.Y."/>
            <person name="Belova S.E."/>
            <person name="Pimenov N.V."/>
            <person name="Dedysh S.N."/>
        </authorList>
    </citation>
    <scope>NUCLEOTIDE SEQUENCE</scope>
    <source>
        <strain evidence="5">S20</strain>
    </source>
</reference>
<dbReference type="InterPro" id="IPR036291">
    <property type="entry name" value="NAD(P)-bd_dom_sf"/>
</dbReference>
<feature type="region of interest" description="C-terminal hotdog fold" evidence="3">
    <location>
        <begin position="1"/>
        <end position="138"/>
    </location>
</feature>
<evidence type="ECO:0000256" key="2">
    <source>
        <dbReference type="ARBA" id="ARBA00022553"/>
    </source>
</evidence>
<evidence type="ECO:0000256" key="3">
    <source>
        <dbReference type="PROSITE-ProRule" id="PRU01363"/>
    </source>
</evidence>
<dbReference type="AlphaFoldDB" id="A0AAU7XFU2"/>
<dbReference type="InterPro" id="IPR057326">
    <property type="entry name" value="KR_dom"/>
</dbReference>
<dbReference type="InterPro" id="IPR013968">
    <property type="entry name" value="PKS_KR"/>
</dbReference>
<dbReference type="EMBL" id="CP158568">
    <property type="protein sequence ID" value="XBY46870.1"/>
    <property type="molecule type" value="Genomic_DNA"/>
</dbReference>
<feature type="region of interest" description="N-terminal hotdog fold" evidence="3">
    <location>
        <position position="1"/>
    </location>
</feature>
<dbReference type="InterPro" id="IPR049900">
    <property type="entry name" value="PKS_mFAS_DH"/>
</dbReference>
<dbReference type="InterPro" id="IPR050091">
    <property type="entry name" value="PKS_NRPS_Biosynth_Enz"/>
</dbReference>
<gene>
    <name evidence="5" type="ORF">ABS361_09790</name>
</gene>
<dbReference type="PANTHER" id="PTHR43775:SF37">
    <property type="entry name" value="SI:DKEY-61P9.11"/>
    <property type="match status" value="1"/>
</dbReference>
<dbReference type="Pfam" id="PF14765">
    <property type="entry name" value="PS-DH"/>
    <property type="match status" value="1"/>
</dbReference>
<feature type="domain" description="PKS/mFAS DH" evidence="4">
    <location>
        <begin position="1"/>
        <end position="138"/>
    </location>
</feature>
<dbReference type="SMART" id="SM00822">
    <property type="entry name" value="PKS_KR"/>
    <property type="match status" value="1"/>
</dbReference>
<evidence type="ECO:0000313" key="5">
    <source>
        <dbReference type="EMBL" id="XBY46870.1"/>
    </source>
</evidence>
<proteinExistence type="predicted"/>
<dbReference type="GO" id="GO:0071770">
    <property type="term" value="P:DIM/DIP cell wall layer assembly"/>
    <property type="evidence" value="ECO:0007669"/>
    <property type="project" value="TreeGrafter"/>
</dbReference>
<dbReference type="Gene3D" id="3.40.50.720">
    <property type="entry name" value="NAD(P)-binding Rossmann-like Domain"/>
    <property type="match status" value="1"/>
</dbReference>
<organism evidence="5">
    <name type="scientific">Methyloraptor flagellatus</name>
    <dbReference type="NCBI Taxonomy" id="3162530"/>
    <lineage>
        <taxon>Bacteria</taxon>
        <taxon>Pseudomonadati</taxon>
        <taxon>Pseudomonadota</taxon>
        <taxon>Alphaproteobacteria</taxon>
        <taxon>Hyphomicrobiales</taxon>
        <taxon>Ancalomicrobiaceae</taxon>
        <taxon>Methyloraptor</taxon>
    </lineage>
</organism>
<dbReference type="Pfam" id="PF08659">
    <property type="entry name" value="KR"/>
    <property type="match status" value="1"/>
</dbReference>
<dbReference type="RefSeq" id="WP_407051959.1">
    <property type="nucleotide sequence ID" value="NZ_CP158568.1"/>
</dbReference>
<accession>A0AAU7XFU2</accession>
<name>A0AAU7XFU2_9HYPH</name>
<comment type="caution">
    <text evidence="3">Lacks conserved residue(s) required for the propagation of feature annotation.</text>
</comment>
<dbReference type="InterPro" id="IPR042104">
    <property type="entry name" value="PKS_dehydratase_sf"/>
</dbReference>
<keyword evidence="2" id="KW-0597">Phosphoprotein</keyword>
<dbReference type="InterPro" id="IPR049551">
    <property type="entry name" value="PKS_DH_C"/>
</dbReference>
<dbReference type="PROSITE" id="PS52019">
    <property type="entry name" value="PKS_MFAS_DH"/>
    <property type="match status" value="1"/>
</dbReference>
<keyword evidence="1" id="KW-0596">Phosphopantetheine</keyword>
<dbReference type="PANTHER" id="PTHR43775">
    <property type="entry name" value="FATTY ACID SYNTHASE"/>
    <property type="match status" value="1"/>
</dbReference>
<evidence type="ECO:0000256" key="1">
    <source>
        <dbReference type="ARBA" id="ARBA00022450"/>
    </source>
</evidence>
<dbReference type="Gene3D" id="3.10.129.110">
    <property type="entry name" value="Polyketide synthase dehydratase"/>
    <property type="match status" value="1"/>
</dbReference>
<evidence type="ECO:0000259" key="4">
    <source>
        <dbReference type="PROSITE" id="PS52019"/>
    </source>
</evidence>
<dbReference type="GO" id="GO:0004312">
    <property type="term" value="F:fatty acid synthase activity"/>
    <property type="evidence" value="ECO:0007669"/>
    <property type="project" value="TreeGrafter"/>
</dbReference>
<sequence length="643" mass="66987">MAVDDLYDRLTGLGLVYGPRMRGLRRLRVRGAGDDRIVVAEIEAPDGATEAAVFDAALQATLALDPDLGDGAPPLPYALDEVTLHGPLPKRAIAVVRLAAGSGPAVRKVDLDIAAEDGTIFAALRGLAGRAATELRGTDDAAVAGHANRSEIPAAGTGTILLTPVWEPATPAGERPWPAANEAVAVLGDGPIAEAFAHALPDARRLILPAGADEAEVARRIGDLGALDHLVWALGDPGGDGRPAPGLVTGQEDGVLRGFRIAKALIALGYATRPFGWTTTTVAAAPTRGDEPIDPTHASIHGLLGSLAKEFSPAWRLRVLDLPRAGSDASAAALVAAALRATEDPGGDVLALRDGGWLRRALVPSRFAAPTAPVYRDDGVYVVLGGAGGIGAVWTEHVVRRHGARVAWIGRRAEDDGIRAVIARIGKVGPAPIYIAADATDPAAMERVRDTVRDRLGPVTGIVHSALVLQDASLARMDEATFRAALAAKVDASVHLAAAFAREPLETAIFFSSMMSFAKSAGQANYAAGCTFVDAFAHAFGHATGIPAKIINWGFWGSVGVVATDIHRERMRRYGFGSVEPEEGMAALETLLAAPVGQVAFLKTERALTRDVDGVTDDTLIALPNQAPPVLAGLELFGRTRHG</sequence>